<sequence>MSKISPFLLLIGKAEEAAKFYTSVFKNSKIVSGMPGPDGSPMGFTFQLEDLEFIILNIGPTYEFTPAISFFVKCKTQEEVNDLWEKLTTNGGEESMCGWLVDKYGVSWQIVPDGLVEMFGDADREKAGRAMNAMMKMRKLDINIVRDAFNGK</sequence>
<dbReference type="PIRSF" id="PIRSF021700">
    <property type="entry name" value="3_dmu_93_MTrfase"/>
    <property type="match status" value="1"/>
</dbReference>
<dbReference type="RefSeq" id="WP_149840617.1">
    <property type="nucleotide sequence ID" value="NZ_VUOC01000004.1"/>
</dbReference>
<proteinExistence type="predicted"/>
<keyword evidence="3" id="KW-1185">Reference proteome</keyword>
<dbReference type="EMBL" id="VUOC01000004">
    <property type="protein sequence ID" value="KAA2239438.1"/>
    <property type="molecule type" value="Genomic_DNA"/>
</dbReference>
<dbReference type="Pfam" id="PF06983">
    <property type="entry name" value="3-dmu-9_3-mt"/>
    <property type="match status" value="1"/>
</dbReference>
<evidence type="ECO:0000313" key="3">
    <source>
        <dbReference type="Proteomes" id="UP000324611"/>
    </source>
</evidence>
<evidence type="ECO:0000313" key="2">
    <source>
        <dbReference type="EMBL" id="KAA2239438.1"/>
    </source>
</evidence>
<dbReference type="PANTHER" id="PTHR33990:SF2">
    <property type="entry name" value="PHNB-LIKE DOMAIN-CONTAINING PROTEIN"/>
    <property type="match status" value="1"/>
</dbReference>
<dbReference type="InterPro" id="IPR028973">
    <property type="entry name" value="PhnB-like"/>
</dbReference>
<protein>
    <submittedName>
        <fullName evidence="2">VOC family protein</fullName>
    </submittedName>
</protein>
<evidence type="ECO:0000259" key="1">
    <source>
        <dbReference type="Pfam" id="PF06983"/>
    </source>
</evidence>
<dbReference type="CDD" id="cd06588">
    <property type="entry name" value="PhnB_like"/>
    <property type="match status" value="1"/>
</dbReference>
<dbReference type="Gene3D" id="3.10.180.10">
    <property type="entry name" value="2,3-Dihydroxybiphenyl 1,2-Dioxygenase, domain 1"/>
    <property type="match status" value="1"/>
</dbReference>
<reference evidence="2 3" key="2">
    <citation type="submission" date="2019-09" db="EMBL/GenBank/DDBJ databases">
        <authorList>
            <person name="Jin C."/>
        </authorList>
    </citation>
    <scope>NUCLEOTIDE SEQUENCE [LARGE SCALE GENOMIC DNA]</scope>
    <source>
        <strain evidence="2 3">BN140078</strain>
    </source>
</reference>
<reference evidence="2 3" key="1">
    <citation type="submission" date="2019-09" db="EMBL/GenBank/DDBJ databases">
        <title>Chitinophaga ginsengihumi sp. nov., isolated from soil of ginseng rhizosphere.</title>
        <authorList>
            <person name="Lee J."/>
        </authorList>
    </citation>
    <scope>NUCLEOTIDE SEQUENCE [LARGE SCALE GENOMIC DNA]</scope>
    <source>
        <strain evidence="2 3">BN140078</strain>
    </source>
</reference>
<gene>
    <name evidence="2" type="ORF">F0L74_24875</name>
</gene>
<dbReference type="PANTHER" id="PTHR33990">
    <property type="entry name" value="PROTEIN YJDN-RELATED"/>
    <property type="match status" value="1"/>
</dbReference>
<dbReference type="Proteomes" id="UP000324611">
    <property type="component" value="Unassembled WGS sequence"/>
</dbReference>
<accession>A0A5B2VL51</accession>
<dbReference type="InterPro" id="IPR029068">
    <property type="entry name" value="Glyas_Bleomycin-R_OHBP_Dase"/>
</dbReference>
<comment type="caution">
    <text evidence="2">The sequence shown here is derived from an EMBL/GenBank/DDBJ whole genome shotgun (WGS) entry which is preliminary data.</text>
</comment>
<name>A0A5B2VL51_9BACT</name>
<dbReference type="SUPFAM" id="SSF54593">
    <property type="entry name" value="Glyoxalase/Bleomycin resistance protein/Dihydroxybiphenyl dioxygenase"/>
    <property type="match status" value="1"/>
</dbReference>
<dbReference type="InterPro" id="IPR009725">
    <property type="entry name" value="3_dmu_93_MTrfase"/>
</dbReference>
<organism evidence="2 3">
    <name type="scientific">Chitinophaga agrisoli</name>
    <dbReference type="NCBI Taxonomy" id="2607653"/>
    <lineage>
        <taxon>Bacteria</taxon>
        <taxon>Pseudomonadati</taxon>
        <taxon>Bacteroidota</taxon>
        <taxon>Chitinophagia</taxon>
        <taxon>Chitinophagales</taxon>
        <taxon>Chitinophagaceae</taxon>
        <taxon>Chitinophaga</taxon>
    </lineage>
</organism>
<dbReference type="AlphaFoldDB" id="A0A5B2VL51"/>
<feature type="domain" description="PhnB-like" evidence="1">
    <location>
        <begin position="3"/>
        <end position="111"/>
    </location>
</feature>